<accession>A0A917CNC5</accession>
<protein>
    <submittedName>
        <fullName evidence="4">TetR family transcriptional regulator</fullName>
    </submittedName>
</protein>
<reference evidence="4" key="1">
    <citation type="journal article" date="2014" name="Int. J. Syst. Evol. Microbiol.">
        <title>Complete genome sequence of Corynebacterium casei LMG S-19264T (=DSM 44701T), isolated from a smear-ripened cheese.</title>
        <authorList>
            <consortium name="US DOE Joint Genome Institute (JGI-PGF)"/>
            <person name="Walter F."/>
            <person name="Albersmeier A."/>
            <person name="Kalinowski J."/>
            <person name="Ruckert C."/>
        </authorList>
    </citation>
    <scope>NUCLEOTIDE SEQUENCE</scope>
    <source>
        <strain evidence="4">CCM 7905</strain>
    </source>
</reference>
<evidence type="ECO:0000313" key="4">
    <source>
        <dbReference type="EMBL" id="GGF91888.1"/>
    </source>
</evidence>
<dbReference type="AlphaFoldDB" id="A0A917CNC5"/>
<gene>
    <name evidence="4" type="ORF">GCM10007304_02320</name>
</gene>
<dbReference type="PANTHER" id="PTHR30055">
    <property type="entry name" value="HTH-TYPE TRANSCRIPTIONAL REGULATOR RUTR"/>
    <property type="match status" value="1"/>
</dbReference>
<dbReference type="Pfam" id="PF17933">
    <property type="entry name" value="TetR_C_25"/>
    <property type="match status" value="1"/>
</dbReference>
<dbReference type="RefSeq" id="WP_188542881.1">
    <property type="nucleotide sequence ID" value="NZ_BMCU01000001.1"/>
</dbReference>
<proteinExistence type="predicted"/>
<dbReference type="PROSITE" id="PS50977">
    <property type="entry name" value="HTH_TETR_2"/>
    <property type="match status" value="1"/>
</dbReference>
<keyword evidence="1 2" id="KW-0238">DNA-binding</keyword>
<evidence type="ECO:0000313" key="5">
    <source>
        <dbReference type="Proteomes" id="UP000654257"/>
    </source>
</evidence>
<dbReference type="InterPro" id="IPR050109">
    <property type="entry name" value="HTH-type_TetR-like_transc_reg"/>
</dbReference>
<dbReference type="GO" id="GO:0000976">
    <property type="term" value="F:transcription cis-regulatory region binding"/>
    <property type="evidence" value="ECO:0007669"/>
    <property type="project" value="TreeGrafter"/>
</dbReference>
<dbReference type="EMBL" id="BMCU01000001">
    <property type="protein sequence ID" value="GGF91888.1"/>
    <property type="molecule type" value="Genomic_DNA"/>
</dbReference>
<reference evidence="4" key="2">
    <citation type="submission" date="2020-09" db="EMBL/GenBank/DDBJ databases">
        <authorList>
            <person name="Sun Q."/>
            <person name="Sedlacek I."/>
        </authorList>
    </citation>
    <scope>NUCLEOTIDE SEQUENCE</scope>
    <source>
        <strain evidence="4">CCM 7905</strain>
    </source>
</reference>
<dbReference type="Pfam" id="PF00440">
    <property type="entry name" value="TetR_N"/>
    <property type="match status" value="1"/>
</dbReference>
<dbReference type="GO" id="GO:0003700">
    <property type="term" value="F:DNA-binding transcription factor activity"/>
    <property type="evidence" value="ECO:0007669"/>
    <property type="project" value="TreeGrafter"/>
</dbReference>
<evidence type="ECO:0000256" key="2">
    <source>
        <dbReference type="PROSITE-ProRule" id="PRU00335"/>
    </source>
</evidence>
<dbReference type="SUPFAM" id="SSF46689">
    <property type="entry name" value="Homeodomain-like"/>
    <property type="match status" value="1"/>
</dbReference>
<dbReference type="InterPro" id="IPR009057">
    <property type="entry name" value="Homeodomain-like_sf"/>
</dbReference>
<organism evidence="4 5">
    <name type="scientific">Rhodococcoides trifolii</name>
    <dbReference type="NCBI Taxonomy" id="908250"/>
    <lineage>
        <taxon>Bacteria</taxon>
        <taxon>Bacillati</taxon>
        <taxon>Actinomycetota</taxon>
        <taxon>Actinomycetes</taxon>
        <taxon>Mycobacteriales</taxon>
        <taxon>Nocardiaceae</taxon>
        <taxon>Rhodococcoides</taxon>
    </lineage>
</organism>
<keyword evidence="5" id="KW-1185">Reference proteome</keyword>
<dbReference type="InterPro" id="IPR001647">
    <property type="entry name" value="HTH_TetR"/>
</dbReference>
<dbReference type="Proteomes" id="UP000654257">
    <property type="component" value="Unassembled WGS sequence"/>
</dbReference>
<feature type="DNA-binding region" description="H-T-H motif" evidence="2">
    <location>
        <begin position="34"/>
        <end position="53"/>
    </location>
</feature>
<sequence>MRSTRPRDTGDLTAAARIRDAAIDRYGRDGFTASLRAVASDAGVSGALIVHHFGSKDGLRAACDDHVLALLRETKSSALRSPGNASLLHQLAETDRYAPMTLYIVRSLQGGGRLADVFLKRIVDDTIEYMAIGVETGRIKPSHDPPARAALLARMSLGALVVEATLSDDLLRTDFPRFLREYTDRWAVPTLELYTDGVFADRTLLEQIRPQNEEQ</sequence>
<evidence type="ECO:0000259" key="3">
    <source>
        <dbReference type="PROSITE" id="PS50977"/>
    </source>
</evidence>
<evidence type="ECO:0000256" key="1">
    <source>
        <dbReference type="ARBA" id="ARBA00023125"/>
    </source>
</evidence>
<dbReference type="Gene3D" id="1.10.357.10">
    <property type="entry name" value="Tetracycline Repressor, domain 2"/>
    <property type="match status" value="1"/>
</dbReference>
<dbReference type="InterPro" id="IPR041484">
    <property type="entry name" value="TetR_C_25"/>
</dbReference>
<dbReference type="PANTHER" id="PTHR30055:SF146">
    <property type="entry name" value="HTH-TYPE TRANSCRIPTIONAL DUAL REGULATOR CECR"/>
    <property type="match status" value="1"/>
</dbReference>
<comment type="caution">
    <text evidence="4">The sequence shown here is derived from an EMBL/GenBank/DDBJ whole genome shotgun (WGS) entry which is preliminary data.</text>
</comment>
<feature type="domain" description="HTH tetR-type" evidence="3">
    <location>
        <begin position="12"/>
        <end position="71"/>
    </location>
</feature>
<name>A0A917CNC5_9NOCA</name>